<evidence type="ECO:0000313" key="3">
    <source>
        <dbReference type="Proteomes" id="UP000499080"/>
    </source>
</evidence>
<dbReference type="Proteomes" id="UP000499080">
    <property type="component" value="Unassembled WGS sequence"/>
</dbReference>
<evidence type="ECO:0000256" key="1">
    <source>
        <dbReference type="SAM" id="MobiDB-lite"/>
    </source>
</evidence>
<feature type="non-terminal residue" evidence="2">
    <location>
        <position position="40"/>
    </location>
</feature>
<dbReference type="AlphaFoldDB" id="A0A4Y2K5I7"/>
<accession>A0A4Y2K5I7</accession>
<dbReference type="EMBL" id="BGPR01112912">
    <property type="protein sequence ID" value="GBM96522.1"/>
    <property type="molecule type" value="Genomic_DNA"/>
</dbReference>
<dbReference type="OrthoDB" id="10249433at2759"/>
<organism evidence="2 3">
    <name type="scientific">Araneus ventricosus</name>
    <name type="common">Orbweaver spider</name>
    <name type="synonym">Epeira ventricosa</name>
    <dbReference type="NCBI Taxonomy" id="182803"/>
    <lineage>
        <taxon>Eukaryota</taxon>
        <taxon>Metazoa</taxon>
        <taxon>Ecdysozoa</taxon>
        <taxon>Arthropoda</taxon>
        <taxon>Chelicerata</taxon>
        <taxon>Arachnida</taxon>
        <taxon>Araneae</taxon>
        <taxon>Araneomorphae</taxon>
        <taxon>Entelegynae</taxon>
        <taxon>Araneoidea</taxon>
        <taxon>Araneidae</taxon>
        <taxon>Araneus</taxon>
    </lineage>
</organism>
<protein>
    <submittedName>
        <fullName evidence="2">Uncharacterized protein</fullName>
    </submittedName>
</protein>
<keyword evidence="3" id="KW-1185">Reference proteome</keyword>
<gene>
    <name evidence="2" type="ORF">AVEN_46287_1</name>
</gene>
<name>A0A4Y2K5I7_ARAVE</name>
<evidence type="ECO:0000313" key="2">
    <source>
        <dbReference type="EMBL" id="GBM96522.1"/>
    </source>
</evidence>
<feature type="region of interest" description="Disordered" evidence="1">
    <location>
        <begin position="1"/>
        <end position="21"/>
    </location>
</feature>
<reference evidence="2 3" key="1">
    <citation type="journal article" date="2019" name="Sci. Rep.">
        <title>Orb-weaving spider Araneus ventricosus genome elucidates the spidroin gene catalogue.</title>
        <authorList>
            <person name="Kono N."/>
            <person name="Nakamura H."/>
            <person name="Ohtoshi R."/>
            <person name="Moran D.A.P."/>
            <person name="Shinohara A."/>
            <person name="Yoshida Y."/>
            <person name="Fujiwara M."/>
            <person name="Mori M."/>
            <person name="Tomita M."/>
            <person name="Arakawa K."/>
        </authorList>
    </citation>
    <scope>NUCLEOTIDE SEQUENCE [LARGE SCALE GENOMIC DNA]</scope>
</reference>
<proteinExistence type="predicted"/>
<sequence>MQLRERNWTQKPATELKAPRKPLLEKSYGNYRAKKCCADG</sequence>
<comment type="caution">
    <text evidence="2">The sequence shown here is derived from an EMBL/GenBank/DDBJ whole genome shotgun (WGS) entry which is preliminary data.</text>
</comment>